<evidence type="ECO:0000313" key="2">
    <source>
        <dbReference type="Proteomes" id="UP000193467"/>
    </source>
</evidence>
<evidence type="ECO:0000313" key="1">
    <source>
        <dbReference type="EMBL" id="ORY78431.1"/>
    </source>
</evidence>
<dbReference type="SUPFAM" id="SSF52047">
    <property type="entry name" value="RNI-like"/>
    <property type="match status" value="1"/>
</dbReference>
<keyword evidence="2" id="KW-1185">Reference proteome</keyword>
<dbReference type="InterPro" id="IPR032675">
    <property type="entry name" value="LRR_dom_sf"/>
</dbReference>
<evidence type="ECO:0008006" key="3">
    <source>
        <dbReference type="Google" id="ProtNLM"/>
    </source>
</evidence>
<dbReference type="Proteomes" id="UP000193467">
    <property type="component" value="Unassembled WGS sequence"/>
</dbReference>
<dbReference type="InParanoid" id="A0A1Y2F3H5"/>
<reference evidence="1 2" key="1">
    <citation type="submission" date="2016-07" db="EMBL/GenBank/DDBJ databases">
        <title>Pervasive Adenine N6-methylation of Active Genes in Fungi.</title>
        <authorList>
            <consortium name="DOE Joint Genome Institute"/>
            <person name="Mondo S.J."/>
            <person name="Dannebaum R.O."/>
            <person name="Kuo R.C."/>
            <person name="Labutti K."/>
            <person name="Haridas S."/>
            <person name="Kuo A."/>
            <person name="Salamov A."/>
            <person name="Ahrendt S.R."/>
            <person name="Lipzen A."/>
            <person name="Sullivan W."/>
            <person name="Andreopoulos W.B."/>
            <person name="Clum A."/>
            <person name="Lindquist E."/>
            <person name="Daum C."/>
            <person name="Ramamoorthy G.K."/>
            <person name="Gryganskyi A."/>
            <person name="Culley D."/>
            <person name="Magnuson J.K."/>
            <person name="James T.Y."/>
            <person name="O'Malley M.A."/>
            <person name="Stajich J.E."/>
            <person name="Spatafora J.W."/>
            <person name="Visel A."/>
            <person name="Grigoriev I.V."/>
        </authorList>
    </citation>
    <scope>NUCLEOTIDE SEQUENCE [LARGE SCALE GENOMIC DNA]</scope>
    <source>
        <strain evidence="1 2">62-1032</strain>
    </source>
</reference>
<dbReference type="EMBL" id="MCGR01000029">
    <property type="protein sequence ID" value="ORY78431.1"/>
    <property type="molecule type" value="Genomic_DNA"/>
</dbReference>
<gene>
    <name evidence="1" type="ORF">BCR35DRAFT_332311</name>
</gene>
<name>A0A1Y2F3H5_9BASI</name>
<sequence>MTTAELPSSLASLPALHASPSSYSPKSSTKLLETALYRDISVTFRDAFGGPDSDDYDWEDIDYEPDMDETGGVAWDRAHITTDGDRIETTITRAPHLARLVEGITLDYLNMDFSARWLPRHFIRAMCAACPRLQRLRTFEADGLEVDALADILLQALPPLVEYEAVFLGSLPRLVHRLSSLRHLRLRRLTVEDNLGEAFTFPSTLLSLRLGGWIGPSFPSLPAVLKDLAPSLRSLHLEGSAVRRLGVHLTNFKALVHLTITDMDEEDLPLLHTILHFAASLEHLKSLRLAGEALLSLQTDRLPPQLQVIRVEEDLQPGGLASLLSDESRGVLRQVVVEKDWRRKEDWEKLGAEKGWQVERFGVKVVFAR</sequence>
<protein>
    <recommendedName>
        <fullName evidence="3">Proteophosphoglycan ppg4</fullName>
    </recommendedName>
</protein>
<proteinExistence type="predicted"/>
<dbReference type="Gene3D" id="3.80.10.10">
    <property type="entry name" value="Ribonuclease Inhibitor"/>
    <property type="match status" value="1"/>
</dbReference>
<comment type="caution">
    <text evidence="1">The sequence shown here is derived from an EMBL/GenBank/DDBJ whole genome shotgun (WGS) entry which is preliminary data.</text>
</comment>
<dbReference type="AlphaFoldDB" id="A0A1Y2F3H5"/>
<organism evidence="1 2">
    <name type="scientific">Leucosporidium creatinivorum</name>
    <dbReference type="NCBI Taxonomy" id="106004"/>
    <lineage>
        <taxon>Eukaryota</taxon>
        <taxon>Fungi</taxon>
        <taxon>Dikarya</taxon>
        <taxon>Basidiomycota</taxon>
        <taxon>Pucciniomycotina</taxon>
        <taxon>Microbotryomycetes</taxon>
        <taxon>Leucosporidiales</taxon>
        <taxon>Leucosporidium</taxon>
    </lineage>
</organism>
<accession>A0A1Y2F3H5</accession>